<comment type="subcellular location">
    <subcellularLocation>
        <location evidence="1">Cell membrane</location>
        <topology evidence="1">Multi-pass membrane protein</topology>
    </subcellularLocation>
</comment>
<dbReference type="InterPro" id="IPR027417">
    <property type="entry name" value="P-loop_NTPase"/>
</dbReference>
<dbReference type="PROSITE" id="PS00211">
    <property type="entry name" value="ABC_TRANSPORTER_1"/>
    <property type="match status" value="1"/>
</dbReference>
<feature type="transmembrane region" description="Helical" evidence="8">
    <location>
        <begin position="141"/>
        <end position="163"/>
    </location>
</feature>
<dbReference type="Gene3D" id="3.40.50.300">
    <property type="entry name" value="P-loop containing nucleotide triphosphate hydrolases"/>
    <property type="match status" value="1"/>
</dbReference>
<keyword evidence="12" id="KW-1185">Reference proteome</keyword>
<evidence type="ECO:0000256" key="1">
    <source>
        <dbReference type="ARBA" id="ARBA00004651"/>
    </source>
</evidence>
<accession>A0A5J5GFV1</accession>
<dbReference type="InterPro" id="IPR036640">
    <property type="entry name" value="ABC1_TM_sf"/>
</dbReference>
<evidence type="ECO:0000256" key="7">
    <source>
        <dbReference type="ARBA" id="ARBA00023136"/>
    </source>
</evidence>
<dbReference type="OrthoDB" id="9770415at2"/>
<dbReference type="InterPro" id="IPR017871">
    <property type="entry name" value="ABC_transporter-like_CS"/>
</dbReference>
<dbReference type="SUPFAM" id="SSF90123">
    <property type="entry name" value="ABC transporter transmembrane region"/>
    <property type="match status" value="1"/>
</dbReference>
<dbReference type="InterPro" id="IPR003593">
    <property type="entry name" value="AAA+_ATPase"/>
</dbReference>
<dbReference type="Proteomes" id="UP000367750">
    <property type="component" value="Unassembled WGS sequence"/>
</dbReference>
<dbReference type="AlphaFoldDB" id="A0A5J5GFV1"/>
<dbReference type="PANTHER" id="PTHR43394">
    <property type="entry name" value="ATP-DEPENDENT PERMEASE MDL1, MITOCHONDRIAL"/>
    <property type="match status" value="1"/>
</dbReference>
<dbReference type="Pfam" id="PF00664">
    <property type="entry name" value="ABC_membrane"/>
    <property type="match status" value="1"/>
</dbReference>
<keyword evidence="2" id="KW-0813">Transport</keyword>
<dbReference type="InterPro" id="IPR003439">
    <property type="entry name" value="ABC_transporter-like_ATP-bd"/>
</dbReference>
<evidence type="ECO:0000313" key="11">
    <source>
        <dbReference type="EMBL" id="KAA9006642.1"/>
    </source>
</evidence>
<keyword evidence="7 8" id="KW-0472">Membrane</keyword>
<comment type="caution">
    <text evidence="11">The sequence shown here is derived from an EMBL/GenBank/DDBJ whole genome shotgun (WGS) entry which is preliminary data.</text>
</comment>
<dbReference type="GO" id="GO:0005886">
    <property type="term" value="C:plasma membrane"/>
    <property type="evidence" value="ECO:0007669"/>
    <property type="project" value="UniProtKB-SubCell"/>
</dbReference>
<proteinExistence type="predicted"/>
<dbReference type="PANTHER" id="PTHR43394:SF1">
    <property type="entry name" value="ATP-BINDING CASSETTE SUB-FAMILY B MEMBER 10, MITOCHONDRIAL"/>
    <property type="match status" value="1"/>
</dbReference>
<dbReference type="CDD" id="cd18550">
    <property type="entry name" value="ABC_6TM_exporter_like"/>
    <property type="match status" value="1"/>
</dbReference>
<dbReference type="Gene3D" id="1.20.1560.10">
    <property type="entry name" value="ABC transporter type 1, transmembrane domain"/>
    <property type="match status" value="1"/>
</dbReference>
<evidence type="ECO:0000313" key="12">
    <source>
        <dbReference type="Proteomes" id="UP000367750"/>
    </source>
</evidence>
<feature type="transmembrane region" description="Helical" evidence="8">
    <location>
        <begin position="261"/>
        <end position="286"/>
    </location>
</feature>
<evidence type="ECO:0000259" key="9">
    <source>
        <dbReference type="PROSITE" id="PS50893"/>
    </source>
</evidence>
<feature type="transmembrane region" description="Helical" evidence="8">
    <location>
        <begin position="292"/>
        <end position="317"/>
    </location>
</feature>
<name>A0A5J5GFV1_9BACL</name>
<gene>
    <name evidence="11" type="ORF">F4V43_06375</name>
</gene>
<dbReference type="GO" id="GO:0016887">
    <property type="term" value="F:ATP hydrolysis activity"/>
    <property type="evidence" value="ECO:0007669"/>
    <property type="project" value="InterPro"/>
</dbReference>
<evidence type="ECO:0000256" key="3">
    <source>
        <dbReference type="ARBA" id="ARBA00022692"/>
    </source>
</evidence>
<dbReference type="InterPro" id="IPR039421">
    <property type="entry name" value="Type_1_exporter"/>
</dbReference>
<evidence type="ECO:0000256" key="2">
    <source>
        <dbReference type="ARBA" id="ARBA00022448"/>
    </source>
</evidence>
<evidence type="ECO:0000256" key="6">
    <source>
        <dbReference type="ARBA" id="ARBA00022989"/>
    </source>
</evidence>
<dbReference type="GO" id="GO:0015421">
    <property type="term" value="F:ABC-type oligopeptide transporter activity"/>
    <property type="evidence" value="ECO:0007669"/>
    <property type="project" value="TreeGrafter"/>
</dbReference>
<evidence type="ECO:0000256" key="8">
    <source>
        <dbReference type="SAM" id="Phobius"/>
    </source>
</evidence>
<reference evidence="11 12" key="1">
    <citation type="submission" date="2019-09" db="EMBL/GenBank/DDBJ databases">
        <title>Bacillus ochoae sp. nov., Paenibacillus whitsoniae sp. nov., Paenibacillus spiritus sp. nov. Isolated from the Mars Exploration Rover during spacecraft assembly.</title>
        <authorList>
            <person name="Seuylemezian A."/>
            <person name="Vaishampayan P."/>
        </authorList>
    </citation>
    <scope>NUCLEOTIDE SEQUENCE [LARGE SCALE GENOMIC DNA]</scope>
    <source>
        <strain evidence="11 12">MER_111</strain>
    </source>
</reference>
<feature type="domain" description="ABC transmembrane type-1" evidence="10">
    <location>
        <begin position="39"/>
        <end position="321"/>
    </location>
</feature>
<evidence type="ECO:0000259" key="10">
    <source>
        <dbReference type="PROSITE" id="PS50929"/>
    </source>
</evidence>
<feature type="transmembrane region" description="Helical" evidence="8">
    <location>
        <begin position="169"/>
        <end position="188"/>
    </location>
</feature>
<dbReference type="InterPro" id="IPR011527">
    <property type="entry name" value="ABC1_TM_dom"/>
</dbReference>
<dbReference type="PROSITE" id="PS50929">
    <property type="entry name" value="ABC_TM1F"/>
    <property type="match status" value="1"/>
</dbReference>
<dbReference type="Pfam" id="PF00005">
    <property type="entry name" value="ABC_tran"/>
    <property type="match status" value="1"/>
</dbReference>
<dbReference type="EMBL" id="VYKK01000005">
    <property type="protein sequence ID" value="KAA9006642.1"/>
    <property type="molecule type" value="Genomic_DNA"/>
</dbReference>
<organism evidence="11 12">
    <name type="scientific">Paenibacillus spiritus</name>
    <dbReference type="NCBI Taxonomy" id="2496557"/>
    <lineage>
        <taxon>Bacteria</taxon>
        <taxon>Bacillati</taxon>
        <taxon>Bacillota</taxon>
        <taxon>Bacilli</taxon>
        <taxon>Bacillales</taxon>
        <taxon>Paenibacillaceae</taxon>
        <taxon>Paenibacillus</taxon>
    </lineage>
</organism>
<keyword evidence="6 8" id="KW-1133">Transmembrane helix</keyword>
<feature type="transmembrane region" description="Helical" evidence="8">
    <location>
        <begin position="73"/>
        <end position="93"/>
    </location>
</feature>
<keyword evidence="5 11" id="KW-0067">ATP-binding</keyword>
<evidence type="ECO:0000256" key="5">
    <source>
        <dbReference type="ARBA" id="ARBA00022840"/>
    </source>
</evidence>
<protein>
    <submittedName>
        <fullName evidence="11">ABC transporter ATP-binding protein</fullName>
    </submittedName>
</protein>
<dbReference type="SUPFAM" id="SSF52540">
    <property type="entry name" value="P-loop containing nucleoside triphosphate hydrolases"/>
    <property type="match status" value="1"/>
</dbReference>
<sequence>MGMGKMKFDDLTEKPDLSRAMLLRIGRYFAPYWKQTACVLLVLLATSVLGLLPPLLVQQIVDRALPKGDMSLLVWLVSASLAATLASGLLGVLQSYLNSYISQNIVYDMKNQMYRHLQGMPLQFFSTVQQGEVITRMTSDIAGIQGVFSGTVVSVASNVLILASTAGTLFWMNWKLALVSVIIIPLFITPTRRMGSIRWKLAKRTQEKTAEQNHIVEETLSLSGYMLMKLFTREQREWNRFREANAETTSLQIRESMAGRWFMMLVNTFASIGPMLIYLYGGYLFIQGEISVGAILTFVALLGRLYAPAGALTNLYVEIKRSVALFQRIFAYFDMEPQIVDRPGASPLRLGANYGSSQASGDSNTPATAEIEFREVSFAYQSDKPSLRNISFTAPAGTMTALVGPSGAGKTTITNLIPRLYEAASGQIRVAGQDITSYTLHSLRSQIGLVTQDTYLFNGTIRENLLYASETAGEEELIRACRAAYIHDFIASLPEGYDTVVGNRGIKLSGGEKQRIAIARVLLKNPSIVILDEATSALDTVSEYYVQQAMAELLRGKTGIVIAHRLSTIMAADQILVVSGGEIAERGRHAELLDRGGIYRELYDKQFGQAVPQP</sequence>
<dbReference type="SMART" id="SM00382">
    <property type="entry name" value="AAA"/>
    <property type="match status" value="1"/>
</dbReference>
<feature type="domain" description="ABC transporter" evidence="9">
    <location>
        <begin position="371"/>
        <end position="605"/>
    </location>
</feature>
<keyword evidence="3 8" id="KW-0812">Transmembrane</keyword>
<dbReference type="PROSITE" id="PS50893">
    <property type="entry name" value="ABC_TRANSPORTER_2"/>
    <property type="match status" value="1"/>
</dbReference>
<evidence type="ECO:0000256" key="4">
    <source>
        <dbReference type="ARBA" id="ARBA00022741"/>
    </source>
</evidence>
<dbReference type="FunFam" id="3.40.50.300:FF:000287">
    <property type="entry name" value="Multidrug ABC transporter ATP-binding protein"/>
    <property type="match status" value="1"/>
</dbReference>
<keyword evidence="4" id="KW-0547">Nucleotide-binding</keyword>
<dbReference type="GO" id="GO:0005524">
    <property type="term" value="F:ATP binding"/>
    <property type="evidence" value="ECO:0007669"/>
    <property type="project" value="UniProtKB-KW"/>
</dbReference>